<dbReference type="EMBL" id="CAWYQH010000068">
    <property type="protein sequence ID" value="CAK8680510.1"/>
    <property type="molecule type" value="Genomic_DNA"/>
</dbReference>
<protein>
    <recommendedName>
        <fullName evidence="5">CUB domain-containing protein</fullName>
    </recommendedName>
</protein>
<feature type="transmembrane region" description="Helical" evidence="1">
    <location>
        <begin position="201"/>
        <end position="223"/>
    </location>
</feature>
<keyword evidence="1" id="KW-1133">Transmembrane helix</keyword>
<evidence type="ECO:0000313" key="4">
    <source>
        <dbReference type="Proteomes" id="UP001642483"/>
    </source>
</evidence>
<evidence type="ECO:0000256" key="1">
    <source>
        <dbReference type="SAM" id="Phobius"/>
    </source>
</evidence>
<dbReference type="Proteomes" id="UP001642483">
    <property type="component" value="Unassembled WGS sequence"/>
</dbReference>
<evidence type="ECO:0008006" key="5">
    <source>
        <dbReference type="Google" id="ProtNLM"/>
    </source>
</evidence>
<keyword evidence="4" id="KW-1185">Reference proteome</keyword>
<dbReference type="InterPro" id="IPR035914">
    <property type="entry name" value="Sperma_CUB_dom_sf"/>
</dbReference>
<proteinExistence type="predicted"/>
<sequence>MVALHYTVLAIFFLCQVVEKAQAENDKECDVEKDQLAINEMPGVINFKMVRGGDGDRMQRCKWNFNVNAREAILLVLTLNMPTTEENVCADYIELPDGTQICGIQADSRCMTYTHAGVMCLPRGRTCGNVESWRDSPSITFVSGNSTAPSRFNVTYFKIPCESKKIKATTASELTSTTRAGITTMHDNIPGGRTDKPILELHYILVIAVAALLVLIVLLVVFVKRRQHGQRKDSSEIVNTDNGAFGNYDREMPTTSPALTASPIQKSNPKHEYYECEPNNQLVTEVANYVEIDDIVGGDPNQKNSTSNDEERKVVVDNILYQPVAEERFQRNKKEYNSLYLKMNAGVSIKSIT</sequence>
<evidence type="ECO:0000256" key="2">
    <source>
        <dbReference type="SAM" id="SignalP"/>
    </source>
</evidence>
<evidence type="ECO:0000313" key="3">
    <source>
        <dbReference type="EMBL" id="CAK8680510.1"/>
    </source>
</evidence>
<comment type="caution">
    <text evidence="3">The sequence shown here is derived from an EMBL/GenBank/DDBJ whole genome shotgun (WGS) entry which is preliminary data.</text>
</comment>
<gene>
    <name evidence="3" type="ORF">CVLEPA_LOCUS10757</name>
</gene>
<keyword evidence="1" id="KW-0812">Transmembrane</keyword>
<keyword evidence="1" id="KW-0472">Membrane</keyword>
<keyword evidence="2" id="KW-0732">Signal</keyword>
<accession>A0ABP0FLG5</accession>
<dbReference type="SUPFAM" id="SSF49854">
    <property type="entry name" value="Spermadhesin, CUB domain"/>
    <property type="match status" value="1"/>
</dbReference>
<feature type="signal peptide" evidence="2">
    <location>
        <begin position="1"/>
        <end position="23"/>
    </location>
</feature>
<reference evidence="3 4" key="1">
    <citation type="submission" date="2024-02" db="EMBL/GenBank/DDBJ databases">
        <authorList>
            <person name="Daric V."/>
            <person name="Darras S."/>
        </authorList>
    </citation>
    <scope>NUCLEOTIDE SEQUENCE [LARGE SCALE GENOMIC DNA]</scope>
</reference>
<organism evidence="3 4">
    <name type="scientific">Clavelina lepadiformis</name>
    <name type="common">Light-bulb sea squirt</name>
    <name type="synonym">Ascidia lepadiformis</name>
    <dbReference type="NCBI Taxonomy" id="159417"/>
    <lineage>
        <taxon>Eukaryota</taxon>
        <taxon>Metazoa</taxon>
        <taxon>Chordata</taxon>
        <taxon>Tunicata</taxon>
        <taxon>Ascidiacea</taxon>
        <taxon>Aplousobranchia</taxon>
        <taxon>Clavelinidae</taxon>
        <taxon>Clavelina</taxon>
    </lineage>
</organism>
<feature type="chain" id="PRO_5046968735" description="CUB domain-containing protein" evidence="2">
    <location>
        <begin position="24"/>
        <end position="353"/>
    </location>
</feature>
<dbReference type="Gene3D" id="2.60.120.290">
    <property type="entry name" value="Spermadhesin, CUB domain"/>
    <property type="match status" value="1"/>
</dbReference>
<name>A0ABP0FLG5_CLALP</name>